<reference evidence="3" key="1">
    <citation type="journal article" date="2019" name="Int. J. Syst. Evol. Microbiol.">
        <title>The Global Catalogue of Microorganisms (GCM) 10K type strain sequencing project: providing services to taxonomists for standard genome sequencing and annotation.</title>
        <authorList>
            <consortium name="The Broad Institute Genomics Platform"/>
            <consortium name="The Broad Institute Genome Sequencing Center for Infectious Disease"/>
            <person name="Wu L."/>
            <person name="Ma J."/>
        </authorList>
    </citation>
    <scope>NUCLEOTIDE SEQUENCE [LARGE SCALE GENOMIC DNA]</scope>
    <source>
        <strain evidence="3">JCM 13852</strain>
    </source>
</reference>
<protein>
    <recommendedName>
        <fullName evidence="1">AMP-binding enzyme C-terminal domain-containing protein</fullName>
    </recommendedName>
</protein>
<sequence length="63" mass="6885">MPVAFVSTTGEGDIRADDLQSWVTEQLSRMYVPAEVHVLDQLPMNRLGKIGRKSLKTLADAGA</sequence>
<evidence type="ECO:0000259" key="1">
    <source>
        <dbReference type="Pfam" id="PF13193"/>
    </source>
</evidence>
<proteinExistence type="predicted"/>
<feature type="domain" description="AMP-binding enzyme C-terminal" evidence="1">
    <location>
        <begin position="1"/>
        <end position="49"/>
    </location>
</feature>
<organism evidence="2 3">
    <name type="scientific">Streptomyces incanus</name>
    <dbReference type="NCBI Taxonomy" id="887453"/>
    <lineage>
        <taxon>Bacteria</taxon>
        <taxon>Bacillati</taxon>
        <taxon>Actinomycetota</taxon>
        <taxon>Actinomycetes</taxon>
        <taxon>Kitasatosporales</taxon>
        <taxon>Streptomycetaceae</taxon>
        <taxon>Streptomyces</taxon>
    </lineage>
</organism>
<dbReference type="Gene3D" id="3.30.300.30">
    <property type="match status" value="1"/>
</dbReference>
<dbReference type="InterPro" id="IPR045851">
    <property type="entry name" value="AMP-bd_C_sf"/>
</dbReference>
<dbReference type="RefSeq" id="WP_381219239.1">
    <property type="nucleotide sequence ID" value="NZ_JBHSPC010000137.1"/>
</dbReference>
<dbReference type="Proteomes" id="UP001596183">
    <property type="component" value="Unassembled WGS sequence"/>
</dbReference>
<accession>A0ABW0Y088</accession>
<dbReference type="SUPFAM" id="SSF56801">
    <property type="entry name" value="Acetyl-CoA synthetase-like"/>
    <property type="match status" value="1"/>
</dbReference>
<evidence type="ECO:0000313" key="3">
    <source>
        <dbReference type="Proteomes" id="UP001596183"/>
    </source>
</evidence>
<comment type="caution">
    <text evidence="2">The sequence shown here is derived from an EMBL/GenBank/DDBJ whole genome shotgun (WGS) entry which is preliminary data.</text>
</comment>
<dbReference type="InterPro" id="IPR025110">
    <property type="entry name" value="AMP-bd_C"/>
</dbReference>
<dbReference type="Pfam" id="PF13193">
    <property type="entry name" value="AMP-binding_C"/>
    <property type="match status" value="1"/>
</dbReference>
<evidence type="ECO:0000313" key="2">
    <source>
        <dbReference type="EMBL" id="MFC5674954.1"/>
    </source>
</evidence>
<name>A0ABW0Y088_9ACTN</name>
<dbReference type="EMBL" id="JBHSPC010000137">
    <property type="protein sequence ID" value="MFC5674954.1"/>
    <property type="molecule type" value="Genomic_DNA"/>
</dbReference>
<gene>
    <name evidence="2" type="ORF">ACFP2V_34335</name>
</gene>
<keyword evidence="3" id="KW-1185">Reference proteome</keyword>